<evidence type="ECO:0000313" key="2">
    <source>
        <dbReference type="EMBL" id="VVN78966.1"/>
    </source>
</evidence>
<reference evidence="2 3" key="1">
    <citation type="submission" date="2019-09" db="EMBL/GenBank/DDBJ databases">
        <authorList>
            <person name="Chandra G."/>
            <person name="Truman W A."/>
        </authorList>
    </citation>
    <scope>NUCLEOTIDE SEQUENCE [LARGE SCALE GENOMIC DNA]</scope>
    <source>
        <strain evidence="2">PS704</strain>
    </source>
</reference>
<dbReference type="Pfam" id="PF12680">
    <property type="entry name" value="SnoaL_2"/>
    <property type="match status" value="1"/>
</dbReference>
<sequence length="169" mass="18985">MIGATAQQPLVFLLYCHITGLKIESSSENNNNENENDSMSYALKEMFDYIDSKNLQGFLTFLADDVEFRFGNAPKLVGKAEIKEGVDIFNTQIVSMEHVLTGEWTPSKDVTILEFDSYYTKHNGVTVGVPCCVVLRFNDQHLINDYRINIDLSPVFASAPETHLIRATA</sequence>
<dbReference type="RefSeq" id="WP_224792440.1">
    <property type="nucleotide sequence ID" value="NZ_CABVHP010000002.1"/>
</dbReference>
<dbReference type="EMBL" id="CABVHP010000002">
    <property type="protein sequence ID" value="VVN78966.1"/>
    <property type="molecule type" value="Genomic_DNA"/>
</dbReference>
<name>A0A5E7AIW7_PSEFL</name>
<dbReference type="AlphaFoldDB" id="A0A5E7AIW7"/>
<proteinExistence type="predicted"/>
<accession>A0A5E7AIW7</accession>
<dbReference type="InterPro" id="IPR032710">
    <property type="entry name" value="NTF2-like_dom_sf"/>
</dbReference>
<dbReference type="InterPro" id="IPR037401">
    <property type="entry name" value="SnoaL-like"/>
</dbReference>
<evidence type="ECO:0000313" key="3">
    <source>
        <dbReference type="Proteomes" id="UP000326557"/>
    </source>
</evidence>
<feature type="domain" description="SnoaL-like" evidence="1">
    <location>
        <begin position="44"/>
        <end position="140"/>
    </location>
</feature>
<evidence type="ECO:0000259" key="1">
    <source>
        <dbReference type="Pfam" id="PF12680"/>
    </source>
</evidence>
<gene>
    <name evidence="2" type="ORF">PS704_00941</name>
</gene>
<dbReference type="SUPFAM" id="SSF54427">
    <property type="entry name" value="NTF2-like"/>
    <property type="match status" value="1"/>
</dbReference>
<dbReference type="Gene3D" id="3.10.450.50">
    <property type="match status" value="1"/>
</dbReference>
<organism evidence="2 3">
    <name type="scientific">Pseudomonas fluorescens</name>
    <dbReference type="NCBI Taxonomy" id="294"/>
    <lineage>
        <taxon>Bacteria</taxon>
        <taxon>Pseudomonadati</taxon>
        <taxon>Pseudomonadota</taxon>
        <taxon>Gammaproteobacteria</taxon>
        <taxon>Pseudomonadales</taxon>
        <taxon>Pseudomonadaceae</taxon>
        <taxon>Pseudomonas</taxon>
    </lineage>
</organism>
<protein>
    <recommendedName>
        <fullName evidence="1">SnoaL-like domain-containing protein</fullName>
    </recommendedName>
</protein>
<dbReference type="Proteomes" id="UP000326557">
    <property type="component" value="Unassembled WGS sequence"/>
</dbReference>